<gene>
    <name evidence="1" type="ORF">SAMN04515674_113159</name>
    <name evidence="2" type="ORF">SAMN04515674_12173</name>
</gene>
<accession>A0A1I5X668</accession>
<keyword evidence="3" id="KW-1185">Reference proteome</keyword>
<organism evidence="1 3">
    <name type="scientific">Pseudarcicella hirudinis</name>
    <dbReference type="NCBI Taxonomy" id="1079859"/>
    <lineage>
        <taxon>Bacteria</taxon>
        <taxon>Pseudomonadati</taxon>
        <taxon>Bacteroidota</taxon>
        <taxon>Cytophagia</taxon>
        <taxon>Cytophagales</taxon>
        <taxon>Flectobacillaceae</taxon>
        <taxon>Pseudarcicella</taxon>
    </lineage>
</organism>
<evidence type="ECO:0000313" key="1">
    <source>
        <dbReference type="EMBL" id="SFQ27381.1"/>
    </source>
</evidence>
<dbReference type="AlphaFoldDB" id="A0A1I5X668"/>
<dbReference type="OrthoDB" id="9134166at2"/>
<dbReference type="Proteomes" id="UP000199306">
    <property type="component" value="Unassembled WGS sequence"/>
</dbReference>
<name>A0A1I5X668_9BACT</name>
<proteinExistence type="predicted"/>
<dbReference type="EMBL" id="FOXH01000021">
    <property type="protein sequence ID" value="SFQ47731.1"/>
    <property type="molecule type" value="Genomic_DNA"/>
</dbReference>
<dbReference type="RefSeq" id="WP_092018860.1">
    <property type="nucleotide sequence ID" value="NZ_FOXH01000013.1"/>
</dbReference>
<evidence type="ECO:0000313" key="2">
    <source>
        <dbReference type="EMBL" id="SFQ47731.1"/>
    </source>
</evidence>
<evidence type="ECO:0000313" key="3">
    <source>
        <dbReference type="Proteomes" id="UP000199306"/>
    </source>
</evidence>
<dbReference type="EMBL" id="FOXH01000013">
    <property type="protein sequence ID" value="SFQ27381.1"/>
    <property type="molecule type" value="Genomic_DNA"/>
</dbReference>
<reference evidence="1 3" key="1">
    <citation type="submission" date="2016-10" db="EMBL/GenBank/DDBJ databases">
        <authorList>
            <person name="de Groot N.N."/>
        </authorList>
    </citation>
    <scope>NUCLEOTIDE SEQUENCE [LARGE SCALE GENOMIC DNA]</scope>
    <source>
        <strain evidence="1">E92</strain>
        <strain evidence="3">E92,LMG 26720,CCM 7988</strain>
    </source>
</reference>
<protein>
    <recommendedName>
        <fullName evidence="4">DNA (Cytosine-5)-methyltransferase 1</fullName>
    </recommendedName>
</protein>
<evidence type="ECO:0008006" key="4">
    <source>
        <dbReference type="Google" id="ProtNLM"/>
    </source>
</evidence>
<sequence>MSEIKILVACEYSGVVRDSFNKAGFFAMSCDLLPTESPGNHYQGSVFDILNDGWDMLIGHPPCTYLSSAGLHFCNIENHGKKAIERIIKRNQAIEFFLKMYDAPIKHICLENPIGYISANILKPTQIIHPYYFGEKEMKRTALWLKNLPPLQFRLQDDLFGLKTASDTPEPYQITIRKKTGQVKKRYWTDCISEGKLKSGHQKSKTFQSIADNMVVQWGGYLLDAKNRTEAL</sequence>
<dbReference type="STRING" id="1079859.SAMN04515674_113159"/>